<dbReference type="Pfam" id="PF19278">
    <property type="entry name" value="Hydant_A_C"/>
    <property type="match status" value="1"/>
</dbReference>
<dbReference type="PANTHER" id="PTHR11365">
    <property type="entry name" value="5-OXOPROLINASE RELATED"/>
    <property type="match status" value="1"/>
</dbReference>
<dbReference type="InterPro" id="IPR049517">
    <property type="entry name" value="ACX-like_C"/>
</dbReference>
<dbReference type="Proteomes" id="UP001268683">
    <property type="component" value="Chromosome"/>
</dbReference>
<dbReference type="InterPro" id="IPR045079">
    <property type="entry name" value="Oxoprolinase-like"/>
</dbReference>
<evidence type="ECO:0000259" key="3">
    <source>
        <dbReference type="Pfam" id="PF01968"/>
    </source>
</evidence>
<dbReference type="GO" id="GO:0005829">
    <property type="term" value="C:cytosol"/>
    <property type="evidence" value="ECO:0007669"/>
    <property type="project" value="TreeGrafter"/>
</dbReference>
<evidence type="ECO:0000259" key="4">
    <source>
        <dbReference type="Pfam" id="PF02538"/>
    </source>
</evidence>
<comment type="similarity">
    <text evidence="1">Belongs to the oxoprolinase family.</text>
</comment>
<evidence type="ECO:0000256" key="1">
    <source>
        <dbReference type="ARBA" id="ARBA00010403"/>
    </source>
</evidence>
<dbReference type="Pfam" id="PF05378">
    <property type="entry name" value="Hydant_A_N"/>
    <property type="match status" value="1"/>
</dbReference>
<keyword evidence="8" id="KW-1185">Reference proteome</keyword>
<feature type="domain" description="Hydantoinase B/oxoprolinase" evidence="4">
    <location>
        <begin position="695"/>
        <end position="1200"/>
    </location>
</feature>
<gene>
    <name evidence="7" type="ORF">QGN29_05880</name>
</gene>
<evidence type="ECO:0000259" key="5">
    <source>
        <dbReference type="Pfam" id="PF05378"/>
    </source>
</evidence>
<sequence>MSNKWQFWIDRGGTFTDIVAKAPDGHIQTRKLLSENPEAYEDAALHGIRSFLGLDPKAPIPSEEIDAVKMGTTVATNALLEKKGDPVVLLVTKGYRDILDIGYQARPDTFALEIKKPALLYQKVIEVEERILSEGRIETPLNEEAIHADLVAAYSEGYRSIAVALMHAYKYPAHEQAIAAIARRVGYTQISISRDVSPLTKIVARGQTTVVDAYLTPILRRYVDKISAALDKTASAKEKPSQNVLFMQSSGGLTAADRFRGRDAILSGPAGGIIGAVKTAELAGFDKVIGFDMGGTSTDVFHYAGSFEKTYETEVAGVQMRVPMMYIHTVAAGGGSLLTYQDNRFQVGPHSAGANPGPVCYRRKGKLAVTDINVCLGKIMPRYFPAIFGPNQDQPLDMLAAQSAFDAISKEMNDGRSAEDVAEGFLDIAVDHMAQAIKKITISRGFDVKDYAMNCFGGAGGQHACLVADKLGIETIFIHPYAGVLSAYGMGLASLQAERQQEISAVLSDDLLIELESTLTALKSEIIYDLTDQGLSENAIATQTEALLKYKATDTTISVDLTTPGAMRKAFEAQHKKRFGFIAPEKDIILETLIVAGSGGGASGEEVRQQKANHPPKPIEHSRVYHHGQWLDTPVYSIETLGYGHSLTGPAIIIEPTGTLVIEPGWHATVNSYGHLILKREKKRQHIAAVSTHYDPVTLEIFNNLFMSIAEQMGIVLRNTSQSVNVKERLDFSCALFDASGDLIANAPHVPVHLGSMDSTIKVLIDSGQPLNPGDVFVHNDPFNGGSHLPDVTVITPVFDSTETTILFYVASRAHHEDIGGLAPGSMSPRATKSTEEGIVFDCVKMVKKGRFLTEEMREILATPPYPARNIDQNIADLMAQTAANAAGAKELLTLIEHYSLPVVKAYMGHIQDYAESAVRKAISTMTSGSCIYEMDDGSVIQVSININKKDQTAALDFKGTSEQRNHNFNAPETITRAAVLYVFRCLVQDNIPLNAGCMIPISIAVPKGSLLNPTPPAAVVAGNTETSQAVTNALFMALKALGSSQGTMNNLTFGNDRYQYYETICSGSPAGPTFNGTDAVHTHMTNTRMTDPEILELRYPVILDEFSINKGSGGQGEWTAGDGVTRKIRFREAMECSILSGHRLLPPLGMKGGEDGQVGKNWVERQDGSCEDMGGSGQTQVMAGDRIIIQTPTGGGFGPKSVAIGKQKEEE</sequence>
<evidence type="ECO:0000256" key="2">
    <source>
        <dbReference type="SAM" id="MobiDB-lite"/>
    </source>
</evidence>
<dbReference type="GO" id="GO:0017168">
    <property type="term" value="F:5-oxoprolinase (ATP-hydrolyzing) activity"/>
    <property type="evidence" value="ECO:0007669"/>
    <property type="project" value="TreeGrafter"/>
</dbReference>
<accession>A0AA52EFR5</accession>
<dbReference type="AlphaFoldDB" id="A0AA52EFR5"/>
<dbReference type="KEGG" id="tmk:QGN29_05880"/>
<dbReference type="InterPro" id="IPR003692">
    <property type="entry name" value="Hydantoinase_B"/>
</dbReference>
<name>A0AA52EFR5_9PROT</name>
<evidence type="ECO:0000313" key="8">
    <source>
        <dbReference type="Proteomes" id="UP001268683"/>
    </source>
</evidence>
<dbReference type="EMBL" id="CP123872">
    <property type="protein sequence ID" value="WND03900.1"/>
    <property type="molecule type" value="Genomic_DNA"/>
</dbReference>
<dbReference type="InterPro" id="IPR008040">
    <property type="entry name" value="Hydant_A_N"/>
</dbReference>
<dbReference type="InterPro" id="IPR002821">
    <property type="entry name" value="Hydantoinase_A"/>
</dbReference>
<dbReference type="Pfam" id="PF02538">
    <property type="entry name" value="Hydantoinase_B"/>
    <property type="match status" value="1"/>
</dbReference>
<evidence type="ECO:0000259" key="6">
    <source>
        <dbReference type="Pfam" id="PF19278"/>
    </source>
</evidence>
<dbReference type="RefSeq" id="WP_310799765.1">
    <property type="nucleotide sequence ID" value="NZ_CP123872.1"/>
</dbReference>
<dbReference type="Pfam" id="PF01968">
    <property type="entry name" value="Hydantoinase_A"/>
    <property type="match status" value="1"/>
</dbReference>
<feature type="domain" description="Hydantoinase/oxoprolinase N-terminal" evidence="5">
    <location>
        <begin position="7"/>
        <end position="185"/>
    </location>
</feature>
<proteinExistence type="inferred from homology"/>
<dbReference type="PANTHER" id="PTHR11365:SF23">
    <property type="entry name" value="HYPOTHETICAL 5-OXOPROLINASE (EUROFUNG)-RELATED"/>
    <property type="match status" value="1"/>
</dbReference>
<reference evidence="7" key="1">
    <citation type="submission" date="2023-04" db="EMBL/GenBank/DDBJ databases">
        <title>Complete genome sequence of Temperatibacter marinus.</title>
        <authorList>
            <person name="Rong J.-C."/>
            <person name="Yi M.-L."/>
            <person name="Zhao Q."/>
        </authorList>
    </citation>
    <scope>NUCLEOTIDE SEQUENCE</scope>
    <source>
        <strain evidence="7">NBRC 110045</strain>
    </source>
</reference>
<evidence type="ECO:0000313" key="7">
    <source>
        <dbReference type="EMBL" id="WND03900.1"/>
    </source>
</evidence>
<organism evidence="7 8">
    <name type="scientific">Temperatibacter marinus</name>
    <dbReference type="NCBI Taxonomy" id="1456591"/>
    <lineage>
        <taxon>Bacteria</taxon>
        <taxon>Pseudomonadati</taxon>
        <taxon>Pseudomonadota</taxon>
        <taxon>Alphaproteobacteria</taxon>
        <taxon>Kordiimonadales</taxon>
        <taxon>Temperatibacteraceae</taxon>
        <taxon>Temperatibacter</taxon>
    </lineage>
</organism>
<dbReference type="GO" id="GO:0006749">
    <property type="term" value="P:glutathione metabolic process"/>
    <property type="evidence" value="ECO:0007669"/>
    <property type="project" value="TreeGrafter"/>
</dbReference>
<feature type="region of interest" description="Disordered" evidence="2">
    <location>
        <begin position="1191"/>
        <end position="1212"/>
    </location>
</feature>
<feature type="domain" description="Hydantoinase A/oxoprolinase" evidence="3">
    <location>
        <begin position="205"/>
        <end position="498"/>
    </location>
</feature>
<protein>
    <submittedName>
        <fullName evidence="7">Hydantoinase B/oxoprolinase family protein</fullName>
    </submittedName>
</protein>
<feature type="domain" description="Acetophenone carboxylase-like C-terminal" evidence="6">
    <location>
        <begin position="619"/>
        <end position="676"/>
    </location>
</feature>